<dbReference type="Proteomes" id="UP000499080">
    <property type="component" value="Unassembled WGS sequence"/>
</dbReference>
<accession>A0A4Y2IMN5</accession>
<sequence length="134" mass="15227">MYVGLVQAKSYVGGQASSCWHGSRFSQVRCRLRAVEIYVQKPIPLKMHHIFWVINNSFTFTRSEELMMEFPRFGTQLVTSQCLKPPGLTKALTASPFLEQWKEALLFPLAKALAPPLCDEDVPSSDLLLELRKI</sequence>
<protein>
    <submittedName>
        <fullName evidence="1">Uncharacterized protein</fullName>
    </submittedName>
</protein>
<comment type="caution">
    <text evidence="1">The sequence shown here is derived from an EMBL/GenBank/DDBJ whole genome shotgun (WGS) entry which is preliminary data.</text>
</comment>
<reference evidence="1 2" key="1">
    <citation type="journal article" date="2019" name="Sci. Rep.">
        <title>Orb-weaving spider Araneus ventricosus genome elucidates the spidroin gene catalogue.</title>
        <authorList>
            <person name="Kono N."/>
            <person name="Nakamura H."/>
            <person name="Ohtoshi R."/>
            <person name="Moran D.A.P."/>
            <person name="Shinohara A."/>
            <person name="Yoshida Y."/>
            <person name="Fujiwara M."/>
            <person name="Mori M."/>
            <person name="Tomita M."/>
            <person name="Arakawa K."/>
        </authorList>
    </citation>
    <scope>NUCLEOTIDE SEQUENCE [LARGE SCALE GENOMIC DNA]</scope>
</reference>
<dbReference type="AlphaFoldDB" id="A0A4Y2IMN5"/>
<gene>
    <name evidence="1" type="ORF">AVEN_86079_1</name>
</gene>
<proteinExistence type="predicted"/>
<evidence type="ECO:0000313" key="1">
    <source>
        <dbReference type="EMBL" id="GBM79068.1"/>
    </source>
</evidence>
<organism evidence="1 2">
    <name type="scientific">Araneus ventricosus</name>
    <name type="common">Orbweaver spider</name>
    <name type="synonym">Epeira ventricosa</name>
    <dbReference type="NCBI Taxonomy" id="182803"/>
    <lineage>
        <taxon>Eukaryota</taxon>
        <taxon>Metazoa</taxon>
        <taxon>Ecdysozoa</taxon>
        <taxon>Arthropoda</taxon>
        <taxon>Chelicerata</taxon>
        <taxon>Arachnida</taxon>
        <taxon>Araneae</taxon>
        <taxon>Araneomorphae</taxon>
        <taxon>Entelegynae</taxon>
        <taxon>Araneoidea</taxon>
        <taxon>Araneidae</taxon>
        <taxon>Araneus</taxon>
    </lineage>
</organism>
<dbReference type="EMBL" id="BGPR01002798">
    <property type="protein sequence ID" value="GBM79068.1"/>
    <property type="molecule type" value="Genomic_DNA"/>
</dbReference>
<evidence type="ECO:0000313" key="2">
    <source>
        <dbReference type="Proteomes" id="UP000499080"/>
    </source>
</evidence>
<name>A0A4Y2IMN5_ARAVE</name>
<keyword evidence="2" id="KW-1185">Reference proteome</keyword>